<comment type="similarity">
    <text evidence="1">Belongs to the HipA Ser/Thr kinase family.</text>
</comment>
<gene>
    <name evidence="5" type="ORF">GCM10011419_01850</name>
</gene>
<protein>
    <recommendedName>
        <fullName evidence="4">HipA-like C-terminal domain-containing protein</fullName>
    </recommendedName>
</protein>
<name>A0ABQ3H7A8_9NEIS</name>
<keyword evidence="2" id="KW-0808">Transferase</keyword>
<comment type="caution">
    <text evidence="5">The sequence shown here is derived from an EMBL/GenBank/DDBJ whole genome shotgun (WGS) entry which is preliminary data.</text>
</comment>
<dbReference type="InterPro" id="IPR012893">
    <property type="entry name" value="HipA-like_C"/>
</dbReference>
<dbReference type="EMBL" id="BMYP01000002">
    <property type="protein sequence ID" value="GHD70909.1"/>
    <property type="molecule type" value="Genomic_DNA"/>
</dbReference>
<keyword evidence="3" id="KW-0418">Kinase</keyword>
<evidence type="ECO:0000313" key="6">
    <source>
        <dbReference type="Proteomes" id="UP000662678"/>
    </source>
</evidence>
<dbReference type="PANTHER" id="PTHR37419:SF8">
    <property type="entry name" value="TOXIN YJJJ"/>
    <property type="match status" value="1"/>
</dbReference>
<dbReference type="InterPro" id="IPR052028">
    <property type="entry name" value="HipA_Ser/Thr_kinase"/>
</dbReference>
<reference evidence="6" key="1">
    <citation type="journal article" date="2019" name="Int. J. Syst. Evol. Microbiol.">
        <title>The Global Catalogue of Microorganisms (GCM) 10K type strain sequencing project: providing services to taxonomists for standard genome sequencing and annotation.</title>
        <authorList>
            <consortium name="The Broad Institute Genomics Platform"/>
            <consortium name="The Broad Institute Genome Sequencing Center for Infectious Disease"/>
            <person name="Wu L."/>
            <person name="Ma J."/>
        </authorList>
    </citation>
    <scope>NUCLEOTIDE SEQUENCE [LARGE SCALE GENOMIC DNA]</scope>
    <source>
        <strain evidence="6">KCTC 23713</strain>
    </source>
</reference>
<evidence type="ECO:0000256" key="3">
    <source>
        <dbReference type="ARBA" id="ARBA00022777"/>
    </source>
</evidence>
<evidence type="ECO:0000256" key="2">
    <source>
        <dbReference type="ARBA" id="ARBA00022679"/>
    </source>
</evidence>
<evidence type="ECO:0000259" key="4">
    <source>
        <dbReference type="Pfam" id="PF07804"/>
    </source>
</evidence>
<dbReference type="Proteomes" id="UP000662678">
    <property type="component" value="Unassembled WGS sequence"/>
</dbReference>
<dbReference type="Pfam" id="PF07804">
    <property type="entry name" value="HipA_C"/>
    <property type="match status" value="1"/>
</dbReference>
<dbReference type="RefSeq" id="WP_189351767.1">
    <property type="nucleotide sequence ID" value="NZ_BMYP01000002.1"/>
</dbReference>
<proteinExistence type="inferred from homology"/>
<evidence type="ECO:0000313" key="5">
    <source>
        <dbReference type="EMBL" id="GHD70909.1"/>
    </source>
</evidence>
<organism evidence="5 6">
    <name type="scientific">Vogesella fluminis</name>
    <dbReference type="NCBI Taxonomy" id="1069161"/>
    <lineage>
        <taxon>Bacteria</taxon>
        <taxon>Pseudomonadati</taxon>
        <taxon>Pseudomonadota</taxon>
        <taxon>Betaproteobacteria</taxon>
        <taxon>Neisseriales</taxon>
        <taxon>Chromobacteriaceae</taxon>
        <taxon>Vogesella</taxon>
    </lineage>
</organism>
<evidence type="ECO:0000256" key="1">
    <source>
        <dbReference type="ARBA" id="ARBA00010164"/>
    </source>
</evidence>
<accession>A0ABQ3H7A8</accession>
<keyword evidence="6" id="KW-1185">Reference proteome</keyword>
<feature type="domain" description="HipA-like C-terminal" evidence="4">
    <location>
        <begin position="182"/>
        <end position="418"/>
    </location>
</feature>
<sequence length="460" mass="50622">MATQHFKLAVFAWLPDKPEGRFVPAGLLNLSETVGANVRSRELTSRFAYGLGYLNRPTSFEVDPVSLGLADKEAVRGQELFPVNGLDEFGGIRDAAPDAWGRRVIEARRKVPANTLSEAEYLLEAGGDRVGALDVRPDIRSPDSPSASDMHSLTYVLQAAEAVEQGVPVPANLEAFLGAGPSAGGARPKASVRDEQGALWLAKFPAKGDTFDVARAESCTLELARRCGLTVPEVRYLLVGNKPVMLIRRFDRYWAAPGELPTENTALHDTRPGAALVEGRLPLVSGLTLVACSEFESRTKGYHDLAQAIRRYVHPPLIKANCEELFARLVFNIFVSNDDDHLRNHAFVRDPRLDGWVLSPLYDVVPRPGVAYERMLHLEVGERGKLATLDNALSYFSAFVSARARAVDIIRRVWGEVREWKTTFANHGADDKLLAQVEGAFRELEHIASPMLVNEVRHGA</sequence>
<dbReference type="PANTHER" id="PTHR37419">
    <property type="entry name" value="SERINE/THREONINE-PROTEIN KINASE TOXIN HIPA"/>
    <property type="match status" value="1"/>
</dbReference>